<evidence type="ECO:0000256" key="3">
    <source>
        <dbReference type="ARBA" id="ARBA00023002"/>
    </source>
</evidence>
<gene>
    <name evidence="7" type="ORF">A3K90_00395</name>
</gene>
<evidence type="ECO:0000256" key="5">
    <source>
        <dbReference type="ARBA" id="ARBA00023244"/>
    </source>
</evidence>
<dbReference type="EMBL" id="LVWG01000016">
    <property type="protein sequence ID" value="KZK74973.1"/>
    <property type="molecule type" value="Genomic_DNA"/>
</dbReference>
<evidence type="ECO:0000256" key="4">
    <source>
        <dbReference type="ARBA" id="ARBA00023027"/>
    </source>
</evidence>
<evidence type="ECO:0000313" key="8">
    <source>
        <dbReference type="Proteomes" id="UP000076481"/>
    </source>
</evidence>
<dbReference type="AlphaFoldDB" id="A0A165M9F7"/>
<dbReference type="InterPro" id="IPR028161">
    <property type="entry name" value="Met8-like"/>
</dbReference>
<organism evidence="7 8">
    <name type="scientific">Pelodictyon luteolum</name>
    <dbReference type="NCBI Taxonomy" id="1100"/>
    <lineage>
        <taxon>Bacteria</taxon>
        <taxon>Pseudomonadati</taxon>
        <taxon>Chlorobiota</taxon>
        <taxon>Chlorobiia</taxon>
        <taxon>Chlorobiales</taxon>
        <taxon>Chlorobiaceae</taxon>
        <taxon>Chlorobium/Pelodictyon group</taxon>
        <taxon>Pelodictyon</taxon>
    </lineage>
</organism>
<dbReference type="PANTHER" id="PTHR35330">
    <property type="entry name" value="SIROHEME BIOSYNTHESIS PROTEIN MET8"/>
    <property type="match status" value="1"/>
</dbReference>
<dbReference type="GO" id="GO:0043115">
    <property type="term" value="F:precorrin-2 dehydrogenase activity"/>
    <property type="evidence" value="ECO:0007669"/>
    <property type="project" value="UniProtKB-EC"/>
</dbReference>
<dbReference type="UniPathway" id="UPA00262">
    <property type="reaction ID" value="UER00222"/>
</dbReference>
<dbReference type="EC" id="1.3.1.76" evidence="2"/>
<reference evidence="7 8" key="1">
    <citation type="submission" date="2016-03" db="EMBL/GenBank/DDBJ databases">
        <title>Speciation and ecological success in dimly lit waters: horizontal gene transfer in a green sulfur bacteria bloom unveiled by metagenomic assembly.</title>
        <authorList>
            <person name="Llorens-Mares T."/>
            <person name="Liu Z."/>
            <person name="Allen L.Z."/>
            <person name="Rusch D.B."/>
            <person name="Craig M.T."/>
            <person name="Dupont C.L."/>
            <person name="Bryant D.A."/>
            <person name="Casamayor E.O."/>
        </authorList>
    </citation>
    <scope>NUCLEOTIDE SEQUENCE [LARGE SCALE GENOMIC DNA]</scope>
    <source>
        <strain evidence="7">CIII</strain>
    </source>
</reference>
<dbReference type="SUPFAM" id="SSF51735">
    <property type="entry name" value="NAD(P)-binding Rossmann-fold domains"/>
    <property type="match status" value="1"/>
</dbReference>
<sequence>MSTFIPINLRIDGRRILFIGGGALAMHKLQSVLLFTGDVTVLAPDISMEILSTGIHQLKKSYEPSDLDGFFLIYACSEDDRLNHRVLDDAQEKGILCNIVDNRRDSDFISPALFRHDGMTVAVSSDGRNARRSVEWRNAIKDLFLGNAHHPASNI</sequence>
<comment type="catalytic activity">
    <reaction evidence="6">
        <text>precorrin-2 + NAD(+) = sirohydrochlorin + NADH + 2 H(+)</text>
        <dbReference type="Rhea" id="RHEA:15613"/>
        <dbReference type="ChEBI" id="CHEBI:15378"/>
        <dbReference type="ChEBI" id="CHEBI:57540"/>
        <dbReference type="ChEBI" id="CHEBI:57945"/>
        <dbReference type="ChEBI" id="CHEBI:58351"/>
        <dbReference type="ChEBI" id="CHEBI:58827"/>
        <dbReference type="EC" id="1.3.1.76"/>
    </reaction>
</comment>
<dbReference type="NCBIfam" id="TIGR01470">
    <property type="entry name" value="cysG_Nterm"/>
    <property type="match status" value="1"/>
</dbReference>
<dbReference type="InterPro" id="IPR006367">
    <property type="entry name" value="Sirohaem_synthase_N"/>
</dbReference>
<dbReference type="RefSeq" id="WP_303680913.1">
    <property type="nucleotide sequence ID" value="NZ_LVWG01000016.1"/>
</dbReference>
<dbReference type="GO" id="GO:0019354">
    <property type="term" value="P:siroheme biosynthetic process"/>
    <property type="evidence" value="ECO:0007669"/>
    <property type="project" value="UniProtKB-UniPathway"/>
</dbReference>
<dbReference type="Pfam" id="PF13241">
    <property type="entry name" value="NAD_binding_7"/>
    <property type="match status" value="1"/>
</dbReference>
<evidence type="ECO:0000256" key="6">
    <source>
        <dbReference type="ARBA" id="ARBA00047561"/>
    </source>
</evidence>
<protein>
    <recommendedName>
        <fullName evidence="2">precorrin-2 dehydrogenase</fullName>
        <ecNumber evidence="2">1.3.1.76</ecNumber>
    </recommendedName>
</protein>
<comment type="pathway">
    <text evidence="1">Porphyrin-containing compound metabolism; siroheme biosynthesis; sirohydrochlorin from precorrin-2: step 1/1.</text>
</comment>
<dbReference type="PANTHER" id="PTHR35330:SF1">
    <property type="entry name" value="SIROHEME BIOSYNTHESIS PROTEIN MET8"/>
    <property type="match status" value="1"/>
</dbReference>
<dbReference type="InterPro" id="IPR036291">
    <property type="entry name" value="NAD(P)-bd_dom_sf"/>
</dbReference>
<dbReference type="GO" id="GO:0004325">
    <property type="term" value="F:ferrochelatase activity"/>
    <property type="evidence" value="ECO:0007669"/>
    <property type="project" value="InterPro"/>
</dbReference>
<accession>A0A165M9F7</accession>
<proteinExistence type="predicted"/>
<dbReference type="Gene3D" id="3.40.50.720">
    <property type="entry name" value="NAD(P)-binding Rossmann-like Domain"/>
    <property type="match status" value="1"/>
</dbReference>
<name>A0A165M9F7_PELLU</name>
<dbReference type="Proteomes" id="UP000076481">
    <property type="component" value="Unassembled WGS sequence"/>
</dbReference>
<evidence type="ECO:0000256" key="2">
    <source>
        <dbReference type="ARBA" id="ARBA00012400"/>
    </source>
</evidence>
<keyword evidence="4" id="KW-0520">NAD</keyword>
<comment type="caution">
    <text evidence="7">The sequence shown here is derived from an EMBL/GenBank/DDBJ whole genome shotgun (WGS) entry which is preliminary data.</text>
</comment>
<evidence type="ECO:0000313" key="7">
    <source>
        <dbReference type="EMBL" id="KZK74973.1"/>
    </source>
</evidence>
<evidence type="ECO:0000256" key="1">
    <source>
        <dbReference type="ARBA" id="ARBA00005010"/>
    </source>
</evidence>
<keyword evidence="3" id="KW-0560">Oxidoreductase</keyword>
<keyword evidence="5" id="KW-0627">Porphyrin biosynthesis</keyword>